<dbReference type="Proteomes" id="UP000824204">
    <property type="component" value="Unassembled WGS sequence"/>
</dbReference>
<protein>
    <submittedName>
        <fullName evidence="1">Zn-ribbon-containing protein</fullName>
    </submittedName>
</protein>
<organism evidence="1 2">
    <name type="scientific">Candidatus Borkfalkia faecipullorum</name>
    <dbReference type="NCBI Taxonomy" id="2838510"/>
    <lineage>
        <taxon>Bacteria</taxon>
        <taxon>Bacillati</taxon>
        <taxon>Bacillota</taxon>
        <taxon>Clostridia</taxon>
        <taxon>Christensenellales</taxon>
        <taxon>Christensenellaceae</taxon>
        <taxon>Candidatus Borkfalkia</taxon>
    </lineage>
</organism>
<reference evidence="1" key="2">
    <citation type="submission" date="2021-04" db="EMBL/GenBank/DDBJ databases">
        <authorList>
            <person name="Gilroy R."/>
        </authorList>
    </citation>
    <scope>NUCLEOTIDE SEQUENCE</scope>
    <source>
        <strain evidence="1">811</strain>
    </source>
</reference>
<comment type="caution">
    <text evidence="1">The sequence shown here is derived from an EMBL/GenBank/DDBJ whole genome shotgun (WGS) entry which is preliminary data.</text>
</comment>
<dbReference type="Pfam" id="PF10071">
    <property type="entry name" value="DUF2310"/>
    <property type="match status" value="1"/>
</dbReference>
<evidence type="ECO:0000313" key="1">
    <source>
        <dbReference type="EMBL" id="HIX06937.1"/>
    </source>
</evidence>
<reference evidence="1" key="1">
    <citation type="journal article" date="2021" name="PeerJ">
        <title>Extensive microbial diversity within the chicken gut microbiome revealed by metagenomics and culture.</title>
        <authorList>
            <person name="Gilroy R."/>
            <person name="Ravi A."/>
            <person name="Getino M."/>
            <person name="Pursley I."/>
            <person name="Horton D.L."/>
            <person name="Alikhan N.F."/>
            <person name="Baker D."/>
            <person name="Gharbi K."/>
            <person name="Hall N."/>
            <person name="Watson M."/>
            <person name="Adriaenssens E.M."/>
            <person name="Foster-Nyarko E."/>
            <person name="Jarju S."/>
            <person name="Secka A."/>
            <person name="Antonio M."/>
            <person name="Oren A."/>
            <person name="Chaudhuri R.R."/>
            <person name="La Ragione R."/>
            <person name="Hildebrand F."/>
            <person name="Pallen M.J."/>
        </authorList>
    </citation>
    <scope>NUCLEOTIDE SEQUENCE</scope>
    <source>
        <strain evidence="1">811</strain>
    </source>
</reference>
<gene>
    <name evidence="1" type="ORF">H9741_00510</name>
</gene>
<accession>A0A9D1V674</accession>
<proteinExistence type="predicted"/>
<dbReference type="AlphaFoldDB" id="A0A9D1V674"/>
<dbReference type="EMBL" id="DXFX01000007">
    <property type="protein sequence ID" value="HIX06937.1"/>
    <property type="molecule type" value="Genomic_DNA"/>
</dbReference>
<evidence type="ECO:0000313" key="2">
    <source>
        <dbReference type="Proteomes" id="UP000824204"/>
    </source>
</evidence>
<dbReference type="InterPro" id="IPR016908">
    <property type="entry name" value="UCP029037"/>
</dbReference>
<name>A0A9D1V674_9FIRM</name>
<sequence length="260" mass="30645">MCFLLNLEIRVKANETDTSKEKFFSNEQELVEDYLCTLYRNGQIYEDYNLIRTDQHCYEAYVNVPNTESISEKYNNEYVNRSYKYLLVRIKEKNTNILYESTCNCKTVPYYVLFTTSEIGTASPVICGKCGKEIPLYKIPFLFGEKEHFTLLNYQKTYASIHELYMQSLSDRFTKNQLVNPASALNRMAFEIRKELENKLKKPVYLSLSRIFLNIKRDSKKIDSSKCPECGKNLAECTYQWGSLKMFRCDDCRLITDKPW</sequence>